<evidence type="ECO:0000259" key="2">
    <source>
        <dbReference type="Pfam" id="PF24674"/>
    </source>
</evidence>
<dbReference type="PANTHER" id="PTHR31594">
    <property type="entry name" value="AIG1-TYPE G DOMAIN-CONTAINING PROTEIN"/>
    <property type="match status" value="1"/>
</dbReference>
<accession>A0ABD3VTB5</accession>
<dbReference type="PANTHER" id="PTHR31594:SF14">
    <property type="entry name" value="FIBRONECTIN TYPE-III DOMAIN-CONTAINING PROTEIN"/>
    <property type="match status" value="1"/>
</dbReference>
<dbReference type="InterPro" id="IPR052090">
    <property type="entry name" value="Cytolytic_pore-forming_toxin"/>
</dbReference>
<organism evidence="3 4">
    <name type="scientific">Sinanodonta woodiana</name>
    <name type="common">Chinese pond mussel</name>
    <name type="synonym">Anodonta woodiana</name>
    <dbReference type="NCBI Taxonomy" id="1069815"/>
    <lineage>
        <taxon>Eukaryota</taxon>
        <taxon>Metazoa</taxon>
        <taxon>Spiralia</taxon>
        <taxon>Lophotrochozoa</taxon>
        <taxon>Mollusca</taxon>
        <taxon>Bivalvia</taxon>
        <taxon>Autobranchia</taxon>
        <taxon>Heteroconchia</taxon>
        <taxon>Palaeoheterodonta</taxon>
        <taxon>Unionida</taxon>
        <taxon>Unionoidea</taxon>
        <taxon>Unionidae</taxon>
        <taxon>Unioninae</taxon>
        <taxon>Sinanodonta</taxon>
    </lineage>
</organism>
<feature type="domain" description="Stonustoxin-like helical" evidence="1">
    <location>
        <begin position="271"/>
        <end position="365"/>
    </location>
</feature>
<dbReference type="InterPro" id="IPR056072">
    <property type="entry name" value="SNTX_MACPF/CDC-like_dom"/>
</dbReference>
<evidence type="ECO:0000259" key="1">
    <source>
        <dbReference type="Pfam" id="PF21109"/>
    </source>
</evidence>
<sequence length="510" mass="58040">MAEEQELLMLPALGLPFTLGTLYNANRNRIVPAIALWEDAQVYERSNITHNTDVTTLNSLDSKMVHLNIRGNLIIRVLANTLEVKGSGAYLNDKKTSNTQARIVFETSGTTKDVFLSKKDFSKGIVDHEYIRNSGATHVVVRITYGYQFFLMLEKTCESEEEKMKIEGKLEVKFAKFSLQIEGACEASDKLNEDNMLHEFNVIIYGNVQIPSNPVSFEDAIGIYKRIPELVKGKECPMTVYLLPLATICSSSPKVSSHINEALLNCATAMFEDISNSEIALSGIQTSDIAYREPRIQHKARKLLHMLNEHKIWLQTNLQKIISDPKTEKDSSESEQIKNVLLKHKNSPFSSEILGWYVSKLEKEVRFMKDLVRMLTFRYDSGSRGDDTNREGGRNGITVDILSDEIELMIPSDRPKVHVLEIPIIMEEDELLKKMETYDPHNSNGWTRQTVDSLTLPFEDTDIQRKILACAHKLVNLKRSYDNVANKIPEKFICLFKAYDRGREPTLLTD</sequence>
<evidence type="ECO:0000313" key="3">
    <source>
        <dbReference type="EMBL" id="KAL3863620.1"/>
    </source>
</evidence>
<evidence type="ECO:0000313" key="4">
    <source>
        <dbReference type="Proteomes" id="UP001634394"/>
    </source>
</evidence>
<feature type="domain" description="SNTX MACPF/CDC-like" evidence="2">
    <location>
        <begin position="9"/>
        <end position="161"/>
    </location>
</feature>
<dbReference type="EMBL" id="JBJQND010000010">
    <property type="protein sequence ID" value="KAL3863620.1"/>
    <property type="molecule type" value="Genomic_DNA"/>
</dbReference>
<gene>
    <name evidence="3" type="ORF">ACJMK2_005370</name>
</gene>
<keyword evidence="4" id="KW-1185">Reference proteome</keyword>
<dbReference type="Pfam" id="PF24674">
    <property type="entry name" value="MACPF_SNTX"/>
    <property type="match status" value="1"/>
</dbReference>
<reference evidence="3 4" key="1">
    <citation type="submission" date="2024-11" db="EMBL/GenBank/DDBJ databases">
        <title>Chromosome-level genome assembly of the freshwater bivalve Anodonta woodiana.</title>
        <authorList>
            <person name="Chen X."/>
        </authorList>
    </citation>
    <scope>NUCLEOTIDE SEQUENCE [LARGE SCALE GENOMIC DNA]</scope>
    <source>
        <strain evidence="3">MN2024</strain>
        <tissue evidence="3">Gills</tissue>
    </source>
</reference>
<dbReference type="Proteomes" id="UP001634394">
    <property type="component" value="Unassembled WGS sequence"/>
</dbReference>
<dbReference type="InterPro" id="IPR048997">
    <property type="entry name" value="Stonustoxin-like_helical"/>
</dbReference>
<comment type="caution">
    <text evidence="3">The sequence shown here is derived from an EMBL/GenBank/DDBJ whole genome shotgun (WGS) entry which is preliminary data.</text>
</comment>
<proteinExistence type="predicted"/>
<protein>
    <submittedName>
        <fullName evidence="3">Uncharacterized protein</fullName>
    </submittedName>
</protein>
<dbReference type="AlphaFoldDB" id="A0ABD3VTB5"/>
<name>A0ABD3VTB5_SINWO</name>
<dbReference type="Pfam" id="PF21109">
    <property type="entry name" value="Stonustoxin_helical"/>
    <property type="match status" value="1"/>
</dbReference>